<evidence type="ECO:0000313" key="2">
    <source>
        <dbReference type="EMBL" id="KAL2621182.1"/>
    </source>
</evidence>
<organism evidence="2 3">
    <name type="scientific">Riccia fluitans</name>
    <dbReference type="NCBI Taxonomy" id="41844"/>
    <lineage>
        <taxon>Eukaryota</taxon>
        <taxon>Viridiplantae</taxon>
        <taxon>Streptophyta</taxon>
        <taxon>Embryophyta</taxon>
        <taxon>Marchantiophyta</taxon>
        <taxon>Marchantiopsida</taxon>
        <taxon>Marchantiidae</taxon>
        <taxon>Marchantiales</taxon>
        <taxon>Ricciaceae</taxon>
        <taxon>Riccia</taxon>
    </lineage>
</organism>
<gene>
    <name evidence="2" type="ORF">R1flu_001387</name>
</gene>
<feature type="region of interest" description="Disordered" evidence="1">
    <location>
        <begin position="12"/>
        <end position="32"/>
    </location>
</feature>
<dbReference type="Proteomes" id="UP001605036">
    <property type="component" value="Unassembled WGS sequence"/>
</dbReference>
<evidence type="ECO:0000313" key="3">
    <source>
        <dbReference type="Proteomes" id="UP001605036"/>
    </source>
</evidence>
<sequence>MLGSAFRSAAAVSVGPMPKQPPSLLPPPLALSSSRPEEMQAIASLLSTFIDRERRAQNLARCCVTLRHLFPSSSCYGSAFACLPPAVDQQIDPAKKVYVYFLLVTPGIALLAC</sequence>
<keyword evidence="3" id="KW-1185">Reference proteome</keyword>
<name>A0ABD1Y6D2_9MARC</name>
<dbReference type="EMBL" id="JBHFFA010000006">
    <property type="protein sequence ID" value="KAL2621182.1"/>
    <property type="molecule type" value="Genomic_DNA"/>
</dbReference>
<accession>A0ABD1Y6D2</accession>
<comment type="caution">
    <text evidence="2">The sequence shown here is derived from an EMBL/GenBank/DDBJ whole genome shotgun (WGS) entry which is preliminary data.</text>
</comment>
<feature type="compositionally biased region" description="Pro residues" evidence="1">
    <location>
        <begin position="18"/>
        <end position="29"/>
    </location>
</feature>
<protein>
    <submittedName>
        <fullName evidence="2">Uncharacterized protein</fullName>
    </submittedName>
</protein>
<evidence type="ECO:0000256" key="1">
    <source>
        <dbReference type="SAM" id="MobiDB-lite"/>
    </source>
</evidence>
<proteinExistence type="predicted"/>
<reference evidence="2 3" key="1">
    <citation type="submission" date="2024-09" db="EMBL/GenBank/DDBJ databases">
        <title>Chromosome-scale assembly of Riccia fluitans.</title>
        <authorList>
            <person name="Paukszto L."/>
            <person name="Sawicki J."/>
            <person name="Karawczyk K."/>
            <person name="Piernik-Szablinska J."/>
            <person name="Szczecinska M."/>
            <person name="Mazdziarz M."/>
        </authorList>
    </citation>
    <scope>NUCLEOTIDE SEQUENCE [LARGE SCALE GENOMIC DNA]</scope>
    <source>
        <strain evidence="2">Rf_01</strain>
        <tissue evidence="2">Aerial parts of the thallus</tissue>
    </source>
</reference>
<dbReference type="AlphaFoldDB" id="A0ABD1Y6D2"/>